<dbReference type="AlphaFoldDB" id="A0A422QEU2"/>
<sequence length="213" mass="21386">MKSSLIRPALALALAAGLAGCGGSDKAEFVVKGTITGIVYPGAVLMTNGMELAIAPPATPGAPVTFEFPNRLEYGDVYNVVFKSEPNNQSCFTPQNTIPNFNDTAGRLAEIAITYACAVDPYSIGGTISGLTADGLVLANGSTGGTITVGKPAAGVTTPISYTFAGPVLFGTTYGVTVLTQPTGQVCTIANATGTMGAANVSNINVTCVAAPS</sequence>
<dbReference type="Proteomes" id="UP000283254">
    <property type="component" value="Unassembled WGS sequence"/>
</dbReference>
<evidence type="ECO:0008006" key="3">
    <source>
        <dbReference type="Google" id="ProtNLM"/>
    </source>
</evidence>
<proteinExistence type="predicted"/>
<organism evidence="1 2">
    <name type="scientific">Massilia aurea</name>
    <dbReference type="NCBI Taxonomy" id="373040"/>
    <lineage>
        <taxon>Bacteria</taxon>
        <taxon>Pseudomonadati</taxon>
        <taxon>Pseudomonadota</taxon>
        <taxon>Betaproteobacteria</taxon>
        <taxon>Burkholderiales</taxon>
        <taxon>Oxalobacteraceae</taxon>
        <taxon>Telluria group</taxon>
        <taxon>Massilia</taxon>
    </lineage>
</organism>
<protein>
    <recommendedName>
        <fullName evidence="3">Lipoprotein</fullName>
    </recommendedName>
</protein>
<accession>A0A422QEU2</accession>
<comment type="caution">
    <text evidence="1">The sequence shown here is derived from an EMBL/GenBank/DDBJ whole genome shotgun (WGS) entry which is preliminary data.</text>
</comment>
<evidence type="ECO:0000313" key="2">
    <source>
        <dbReference type="Proteomes" id="UP000283254"/>
    </source>
</evidence>
<name>A0A422QEU2_9BURK</name>
<gene>
    <name evidence="1" type="ORF">NM04_23065</name>
</gene>
<keyword evidence="2" id="KW-1185">Reference proteome</keyword>
<evidence type="ECO:0000313" key="1">
    <source>
        <dbReference type="EMBL" id="RNF28445.1"/>
    </source>
</evidence>
<dbReference type="PROSITE" id="PS51257">
    <property type="entry name" value="PROKAR_LIPOPROTEIN"/>
    <property type="match status" value="1"/>
</dbReference>
<reference evidence="1" key="1">
    <citation type="submission" date="2014-10" db="EMBL/GenBank/DDBJ databases">
        <title>Massilia sp. genome.</title>
        <authorList>
            <person name="Xu B."/>
            <person name="Dai L."/>
            <person name="Huang Z."/>
        </authorList>
    </citation>
    <scope>NUCLEOTIDE SEQUENCE [LARGE SCALE GENOMIC DNA]</scope>
    <source>
        <strain evidence="1">CFS-1</strain>
    </source>
</reference>
<dbReference type="RefSeq" id="WP_123071724.1">
    <property type="nucleotide sequence ID" value="NZ_JSAB01000330.1"/>
</dbReference>
<dbReference type="EMBL" id="JSAB01000330">
    <property type="protein sequence ID" value="RNF28445.1"/>
    <property type="molecule type" value="Genomic_DNA"/>
</dbReference>
<dbReference type="OrthoDB" id="8702084at2"/>